<dbReference type="PANTHER" id="PTHR32054:SF9">
    <property type="entry name" value="OS04G0116200 PROTEIN"/>
    <property type="match status" value="1"/>
</dbReference>
<dbReference type="GO" id="GO:0005829">
    <property type="term" value="C:cytosol"/>
    <property type="evidence" value="ECO:0007669"/>
    <property type="project" value="TreeGrafter"/>
</dbReference>
<organism evidence="4 5">
    <name type="scientific">Carex littledalei</name>
    <dbReference type="NCBI Taxonomy" id="544730"/>
    <lineage>
        <taxon>Eukaryota</taxon>
        <taxon>Viridiplantae</taxon>
        <taxon>Streptophyta</taxon>
        <taxon>Embryophyta</taxon>
        <taxon>Tracheophyta</taxon>
        <taxon>Spermatophyta</taxon>
        <taxon>Magnoliopsida</taxon>
        <taxon>Liliopsida</taxon>
        <taxon>Poales</taxon>
        <taxon>Cyperaceae</taxon>
        <taxon>Cyperoideae</taxon>
        <taxon>Cariceae</taxon>
        <taxon>Carex</taxon>
        <taxon>Carex subgen. Euthyceras</taxon>
    </lineage>
</organism>
<keyword evidence="2 3" id="KW-0175">Coiled coil</keyword>
<evidence type="ECO:0000313" key="5">
    <source>
        <dbReference type="Proteomes" id="UP000623129"/>
    </source>
</evidence>
<reference evidence="4" key="1">
    <citation type="submission" date="2020-01" db="EMBL/GenBank/DDBJ databases">
        <title>Genome sequence of Kobresia littledalei, the first chromosome-level genome in the family Cyperaceae.</title>
        <authorList>
            <person name="Qu G."/>
        </authorList>
    </citation>
    <scope>NUCLEOTIDE SEQUENCE</scope>
    <source>
        <strain evidence="4">C.B.Clarke</strain>
        <tissue evidence="4">Leaf</tissue>
    </source>
</reference>
<feature type="coiled-coil region" evidence="3">
    <location>
        <begin position="46"/>
        <end position="94"/>
    </location>
</feature>
<dbReference type="AlphaFoldDB" id="A0A833QWD1"/>
<accession>A0A833QWD1</accession>
<gene>
    <name evidence="4" type="ORF">FCM35_KLT07210</name>
</gene>
<evidence type="ECO:0000256" key="2">
    <source>
        <dbReference type="ARBA" id="ARBA00023054"/>
    </source>
</evidence>
<name>A0A833QWD1_9POAL</name>
<keyword evidence="5" id="KW-1185">Reference proteome</keyword>
<dbReference type="EMBL" id="SWLB01000017">
    <property type="protein sequence ID" value="KAF3327092.1"/>
    <property type="molecule type" value="Genomic_DNA"/>
</dbReference>
<dbReference type="Proteomes" id="UP000623129">
    <property type="component" value="Unassembled WGS sequence"/>
</dbReference>
<protein>
    <submittedName>
        <fullName evidence="4">WEB family protein</fullName>
    </submittedName>
</protein>
<comment type="similarity">
    <text evidence="1">Belongs to the WEB family.</text>
</comment>
<dbReference type="PANTHER" id="PTHR32054">
    <property type="entry name" value="HEAVY CHAIN, PUTATIVE, EXPRESSED-RELATED-RELATED"/>
    <property type="match status" value="1"/>
</dbReference>
<evidence type="ECO:0000256" key="3">
    <source>
        <dbReference type="SAM" id="Coils"/>
    </source>
</evidence>
<dbReference type="GO" id="GO:0009903">
    <property type="term" value="P:chloroplast avoidance movement"/>
    <property type="evidence" value="ECO:0007669"/>
    <property type="project" value="TreeGrafter"/>
</dbReference>
<comment type="caution">
    <text evidence="4">The sequence shown here is derived from an EMBL/GenBank/DDBJ whole genome shotgun (WGS) entry which is preliminary data.</text>
</comment>
<dbReference type="GO" id="GO:0009904">
    <property type="term" value="P:chloroplast accumulation movement"/>
    <property type="evidence" value="ECO:0007669"/>
    <property type="project" value="TreeGrafter"/>
</dbReference>
<evidence type="ECO:0000313" key="4">
    <source>
        <dbReference type="EMBL" id="KAF3327092.1"/>
    </source>
</evidence>
<evidence type="ECO:0000256" key="1">
    <source>
        <dbReference type="ARBA" id="ARBA00005485"/>
    </source>
</evidence>
<dbReference type="OrthoDB" id="4585693at2759"/>
<proteinExistence type="inferred from homology"/>
<sequence>MEDRVTIDTSAPFRSVKEAVALFGERIMASQMQTTRENKRCRSSCLDSISIQLEEKRQEIKREQEKGVQMAKKILALEEELKSTKRRLKELKEKSCVNVNPTMPKTREGNSIDRKKRHVTFSDPLFAEILNIIVQDEKRDASRIEGKFAR</sequence>